<reference evidence="3" key="1">
    <citation type="submission" date="2016-10" db="EMBL/GenBank/DDBJ databases">
        <authorList>
            <person name="Varghese N."/>
            <person name="Submissions S."/>
        </authorList>
    </citation>
    <scope>NUCLEOTIDE SEQUENCE [LARGE SCALE GENOMIC DNA]</scope>
    <source>
        <strain evidence="3">DSM 173</strain>
    </source>
</reference>
<dbReference type="InterPro" id="IPR007963">
    <property type="entry name" value="Peptidase_M61_catalytic"/>
</dbReference>
<dbReference type="InterPro" id="IPR040756">
    <property type="entry name" value="Peptidase_M61_N"/>
</dbReference>
<dbReference type="PROSITE" id="PS50106">
    <property type="entry name" value="PDZ"/>
    <property type="match status" value="1"/>
</dbReference>
<evidence type="ECO:0000313" key="3">
    <source>
        <dbReference type="Proteomes" id="UP000198672"/>
    </source>
</evidence>
<accession>A0A1H3B712</accession>
<dbReference type="InterPro" id="IPR001478">
    <property type="entry name" value="PDZ"/>
</dbReference>
<dbReference type="GO" id="GO:0006508">
    <property type="term" value="P:proteolysis"/>
    <property type="evidence" value="ECO:0007669"/>
    <property type="project" value="UniProtKB-KW"/>
</dbReference>
<protein>
    <submittedName>
        <fullName evidence="2">Predicted metalloprotease, contains C-terminal PDZ domain</fullName>
    </submittedName>
</protein>
<dbReference type="OrthoDB" id="9778516at2"/>
<dbReference type="InterPro" id="IPR027268">
    <property type="entry name" value="Peptidase_M4/M1_CTD_sf"/>
</dbReference>
<dbReference type="PIRSF" id="PIRSF016493">
    <property type="entry name" value="Glycyl_aminpptds"/>
    <property type="match status" value="1"/>
</dbReference>
<dbReference type="InterPro" id="IPR024191">
    <property type="entry name" value="Peptidase_M61"/>
</dbReference>
<dbReference type="RefSeq" id="WP_091331615.1">
    <property type="nucleotide sequence ID" value="NZ_FNOW01000002.1"/>
</dbReference>
<keyword evidence="2" id="KW-0378">Hydrolase</keyword>
<gene>
    <name evidence="2" type="ORF">SAMN05421644_10260</name>
</gene>
<sequence>MLPPVVSARPAPRYRVCPVAPHAHLFEVAIWIDAPPDGPLTFSLPAWIPGSYMIRDFARHLVSIAAYTVADSAPLILTKLDKQTWTLDPAGASCRLVYRVYAWELSVRAAHLDHTHAYFNGPALLLRVHGLDHLPCELELLPPPADLGAHWQVATSLTPSAVDAHGFGRYVAEDYADLIDHPVEMGAVKMLTFWVQDVPHRVALTGRCAFDSERFLADLTRICVEHGALFGELPLDRYLFLITLLGDGYGGLEHRYSTSLLCARDDLPPIGEDAPSDGYQRLLGLCSHEYFHLWLVKRIRPQALIDASLAHEAPTRTLWAFEGITAYYDELALVRAGCMTPTDYLSLIAQNVTRLARTPGRRVQSLAESSFDAWIKFYKADENAPNALVSYYAKGALVALMLDLTLRRETEGRCSLDTVMRELWRVHGRTGVGVAERGVEALATAVSSVDLSGFFAQALDSTDELDPTALLASVGVALRWRPSRGEKDLGGAVAAFAPLDDKPRWTLAIRLRSGETVIQTVLSGGAGEQAGLASGDQLLAINGLRVTATNFDALLNRLAATGEPLTLHLFRRDELLTLTAQPHPAAADTCELCLMDNLTEPVRQAQAAWLASCVVGQQDG</sequence>
<dbReference type="AlphaFoldDB" id="A0A1H3B712"/>
<dbReference type="Gene3D" id="2.60.40.3650">
    <property type="match status" value="1"/>
</dbReference>
<dbReference type="Pfam" id="PF17899">
    <property type="entry name" value="Peptidase_M61_N"/>
    <property type="match status" value="1"/>
</dbReference>
<organism evidence="2 3">
    <name type="scientific">Allochromatium warmingii</name>
    <name type="common">Chromatium warmingii</name>
    <dbReference type="NCBI Taxonomy" id="61595"/>
    <lineage>
        <taxon>Bacteria</taxon>
        <taxon>Pseudomonadati</taxon>
        <taxon>Pseudomonadota</taxon>
        <taxon>Gammaproteobacteria</taxon>
        <taxon>Chromatiales</taxon>
        <taxon>Chromatiaceae</taxon>
        <taxon>Allochromatium</taxon>
    </lineage>
</organism>
<name>A0A1H3B712_ALLWA</name>
<dbReference type="Gene3D" id="2.30.42.10">
    <property type="match status" value="1"/>
</dbReference>
<dbReference type="GO" id="GO:0008237">
    <property type="term" value="F:metallopeptidase activity"/>
    <property type="evidence" value="ECO:0007669"/>
    <property type="project" value="UniProtKB-KW"/>
</dbReference>
<dbReference type="Gene3D" id="1.10.390.10">
    <property type="entry name" value="Neutral Protease Domain 2"/>
    <property type="match status" value="1"/>
</dbReference>
<dbReference type="SUPFAM" id="SSF55486">
    <property type="entry name" value="Metalloproteases ('zincins'), catalytic domain"/>
    <property type="match status" value="1"/>
</dbReference>
<keyword evidence="3" id="KW-1185">Reference proteome</keyword>
<dbReference type="Pfam" id="PF17820">
    <property type="entry name" value="PDZ_6"/>
    <property type="match status" value="1"/>
</dbReference>
<dbReference type="STRING" id="61595.SAMN05421644_10260"/>
<feature type="domain" description="PDZ" evidence="1">
    <location>
        <begin position="496"/>
        <end position="573"/>
    </location>
</feature>
<keyword evidence="2" id="KW-0482">Metalloprotease</keyword>
<dbReference type="InterPro" id="IPR041489">
    <property type="entry name" value="PDZ_6"/>
</dbReference>
<keyword evidence="2" id="KW-0645">Protease</keyword>
<dbReference type="InterPro" id="IPR036034">
    <property type="entry name" value="PDZ_sf"/>
</dbReference>
<dbReference type="SUPFAM" id="SSF50156">
    <property type="entry name" value="PDZ domain-like"/>
    <property type="match status" value="1"/>
</dbReference>
<evidence type="ECO:0000313" key="2">
    <source>
        <dbReference type="EMBL" id="SDX37693.1"/>
    </source>
</evidence>
<dbReference type="Proteomes" id="UP000198672">
    <property type="component" value="Unassembled WGS sequence"/>
</dbReference>
<dbReference type="Pfam" id="PF05299">
    <property type="entry name" value="Peptidase_M61"/>
    <property type="match status" value="1"/>
</dbReference>
<dbReference type="SMART" id="SM00228">
    <property type="entry name" value="PDZ"/>
    <property type="match status" value="1"/>
</dbReference>
<proteinExistence type="predicted"/>
<evidence type="ECO:0000259" key="1">
    <source>
        <dbReference type="PROSITE" id="PS50106"/>
    </source>
</evidence>
<dbReference type="EMBL" id="FNOW01000002">
    <property type="protein sequence ID" value="SDX37693.1"/>
    <property type="molecule type" value="Genomic_DNA"/>
</dbReference>